<evidence type="ECO:0000256" key="1">
    <source>
        <dbReference type="ARBA" id="ARBA00010699"/>
    </source>
</evidence>
<dbReference type="PANTHER" id="PTHR11138:SF5">
    <property type="entry name" value="METHIONYL-TRNA FORMYLTRANSFERASE, MITOCHONDRIAL"/>
    <property type="match status" value="1"/>
</dbReference>
<dbReference type="AlphaFoldDB" id="A0AAD5M9E1"/>
<dbReference type="InterPro" id="IPR002376">
    <property type="entry name" value="Formyl_transf_N"/>
</dbReference>
<evidence type="ECO:0000259" key="7">
    <source>
        <dbReference type="Pfam" id="PF02911"/>
    </source>
</evidence>
<evidence type="ECO:0000313" key="9">
    <source>
        <dbReference type="Proteomes" id="UP001209570"/>
    </source>
</evidence>
<dbReference type="EC" id="2.1.2.9" evidence="2"/>
<dbReference type="Gene3D" id="3.40.50.12230">
    <property type="match status" value="1"/>
</dbReference>
<evidence type="ECO:0000256" key="2">
    <source>
        <dbReference type="ARBA" id="ARBA00012261"/>
    </source>
</evidence>
<evidence type="ECO:0000313" key="8">
    <source>
        <dbReference type="EMBL" id="KAJ0409471.1"/>
    </source>
</evidence>
<comment type="caution">
    <text evidence="8">The sequence shown here is derived from an EMBL/GenBank/DDBJ whole genome shotgun (WGS) entry which is preliminary data.</text>
</comment>
<feature type="domain" description="Formyl transferase C-terminal" evidence="7">
    <location>
        <begin position="738"/>
        <end position="847"/>
    </location>
</feature>
<sequence length="861" mass="94209">MSSSCYRQRQFFPFADEAPSIHSLRRCGSKAGALVVTDRRVALLTYQKDSARYVHEVVRFQNDDRPVDVIAGGVIDCAGRERVVVAYAEPAPCAEQRSASTSTAAAPSLSNAEEQSDKLFLSVVPAPWTRFASQSALALAERSGSQRRKSKSAGASPPQSSSPTDEAAIRFELVSAPTTILSVRAKTSTMAFYGVVLFRADSMVAFGFVDEDKSSPSQQCVRLSNEQFAMLFPEFAQFQHPVLAVDLSISSLSDMGCVAFACSDGLLRVCSGTILDGNLSGPFEVREFRLNGPITSVSLFGASRDRRVDGSESLRAPCNVLVGVAIGHARVYEDIFSASEHEVKCERLEGSDQFDSILSVLAMDIDMDGEEELLVGTDNQIILAYKKKTNEAKQPMPQAAADPIDETSLALTEPAPSENAQALETCRPNATEPTWTLFPSQTWDVRAFGAVYSLLSLDLNQDGVDELLVASSTGIYVFECDARVVLARLEAMLHALESGRLRPVWLHRVRGVSSSAARRAPYRVLFFGTDDVSVATLQQLHANSQHEDRAARLVDEIHVVCPSDRKVGRSKRTDPVPVKRFALDHGLAVTNTPEHLKTLKKWQPEPLLSTPFDVGVVVSFGYFLHPHLLANLRHGAINMHPSLLPKYRGPAPIHHALLHGDTETGVSVIEIDPRAFDVGRVLLQRRVAIPEGITSDPLARELAAIGGECVLETLADLEQRKHDAVVQDDARACHAPKIRLQDGFLALDESADAIFHALSDNVGVTVQFKDKDVKLVAMRRPTPQELQNVLAEEQRLGVQLSAGAFFFDKALNALWLKCADGGWLLVTKLQQADRKVGDALDFANGHRLKRSLQQFQRVTTD</sequence>
<evidence type="ECO:0000259" key="6">
    <source>
        <dbReference type="Pfam" id="PF00551"/>
    </source>
</evidence>
<evidence type="ECO:0000256" key="5">
    <source>
        <dbReference type="SAM" id="MobiDB-lite"/>
    </source>
</evidence>
<dbReference type="InterPro" id="IPR005793">
    <property type="entry name" value="Formyl_trans_C"/>
</dbReference>
<keyword evidence="9" id="KW-1185">Reference proteome</keyword>
<dbReference type="InterPro" id="IPR028994">
    <property type="entry name" value="Integrin_alpha_N"/>
</dbReference>
<feature type="region of interest" description="Disordered" evidence="5">
    <location>
        <begin position="142"/>
        <end position="164"/>
    </location>
</feature>
<feature type="domain" description="Formyl transferase N-terminal" evidence="6">
    <location>
        <begin position="523"/>
        <end position="712"/>
    </location>
</feature>
<dbReference type="SUPFAM" id="SSF53328">
    <property type="entry name" value="Formyltransferase"/>
    <property type="match status" value="1"/>
</dbReference>
<dbReference type="CDD" id="cd08646">
    <property type="entry name" value="FMT_core_Met-tRNA-FMT_N"/>
    <property type="match status" value="1"/>
</dbReference>
<name>A0AAD5M9E1_PYTIN</name>
<keyword evidence="4" id="KW-0648">Protein biosynthesis</keyword>
<dbReference type="EMBL" id="JAKCXM010000004">
    <property type="protein sequence ID" value="KAJ0409471.1"/>
    <property type="molecule type" value="Genomic_DNA"/>
</dbReference>
<dbReference type="SUPFAM" id="SSF69318">
    <property type="entry name" value="Integrin alpha N-terminal domain"/>
    <property type="match status" value="1"/>
</dbReference>
<dbReference type="Pfam" id="PF00551">
    <property type="entry name" value="Formyl_trans_N"/>
    <property type="match status" value="1"/>
</dbReference>
<dbReference type="Proteomes" id="UP001209570">
    <property type="component" value="Unassembled WGS sequence"/>
</dbReference>
<evidence type="ECO:0000256" key="4">
    <source>
        <dbReference type="ARBA" id="ARBA00022917"/>
    </source>
</evidence>
<organism evidence="8 9">
    <name type="scientific">Pythium insidiosum</name>
    <name type="common">Pythiosis disease agent</name>
    <dbReference type="NCBI Taxonomy" id="114742"/>
    <lineage>
        <taxon>Eukaryota</taxon>
        <taxon>Sar</taxon>
        <taxon>Stramenopiles</taxon>
        <taxon>Oomycota</taxon>
        <taxon>Peronosporomycetes</taxon>
        <taxon>Pythiales</taxon>
        <taxon>Pythiaceae</taxon>
        <taxon>Pythium</taxon>
    </lineage>
</organism>
<dbReference type="InterPro" id="IPR036477">
    <property type="entry name" value="Formyl_transf_N_sf"/>
</dbReference>
<comment type="similarity">
    <text evidence="1">Belongs to the Fmt family.</text>
</comment>
<dbReference type="InterPro" id="IPR041711">
    <property type="entry name" value="Met-tRNA-FMT_N"/>
</dbReference>
<feature type="compositionally biased region" description="Low complexity" evidence="5">
    <location>
        <begin position="152"/>
        <end position="163"/>
    </location>
</feature>
<dbReference type="GO" id="GO:0004479">
    <property type="term" value="F:methionyl-tRNA formyltransferase activity"/>
    <property type="evidence" value="ECO:0007669"/>
    <property type="project" value="UniProtKB-EC"/>
</dbReference>
<gene>
    <name evidence="8" type="ORF">P43SY_002361</name>
</gene>
<evidence type="ECO:0000256" key="3">
    <source>
        <dbReference type="ARBA" id="ARBA00022679"/>
    </source>
</evidence>
<reference evidence="8" key="1">
    <citation type="submission" date="2021-12" db="EMBL/GenBank/DDBJ databases">
        <title>Prjna785345.</title>
        <authorList>
            <person name="Rujirawat T."/>
            <person name="Krajaejun T."/>
        </authorList>
    </citation>
    <scope>NUCLEOTIDE SEQUENCE</scope>
    <source>
        <strain evidence="8">Pi057C3</strain>
    </source>
</reference>
<dbReference type="Pfam" id="PF02911">
    <property type="entry name" value="Formyl_trans_C"/>
    <property type="match status" value="1"/>
</dbReference>
<keyword evidence="3" id="KW-0808">Transferase</keyword>
<accession>A0AAD5M9E1</accession>
<proteinExistence type="inferred from homology"/>
<dbReference type="PANTHER" id="PTHR11138">
    <property type="entry name" value="METHIONYL-TRNA FORMYLTRANSFERASE"/>
    <property type="match status" value="1"/>
</dbReference>
<dbReference type="GO" id="GO:0005739">
    <property type="term" value="C:mitochondrion"/>
    <property type="evidence" value="ECO:0007669"/>
    <property type="project" value="TreeGrafter"/>
</dbReference>
<protein>
    <recommendedName>
        <fullName evidence="2">methionyl-tRNA formyltransferase</fullName>
        <ecNumber evidence="2">2.1.2.9</ecNumber>
    </recommendedName>
</protein>